<comment type="caution">
    <text evidence="2">The sequence shown here is derived from an EMBL/GenBank/DDBJ whole genome shotgun (WGS) entry which is preliminary data.</text>
</comment>
<protein>
    <recommendedName>
        <fullName evidence="4">ABC-2 transporter permease</fullName>
    </recommendedName>
</protein>
<evidence type="ECO:0008006" key="4">
    <source>
        <dbReference type="Google" id="ProtNLM"/>
    </source>
</evidence>
<organism evidence="2 3">
    <name type="scientific">Butyricicoccus faecihominis</name>
    <dbReference type="NCBI Taxonomy" id="1712515"/>
    <lineage>
        <taxon>Bacteria</taxon>
        <taxon>Bacillati</taxon>
        <taxon>Bacillota</taxon>
        <taxon>Clostridia</taxon>
        <taxon>Eubacteriales</taxon>
        <taxon>Butyricicoccaceae</taxon>
        <taxon>Butyricicoccus</taxon>
    </lineage>
</organism>
<dbReference type="Proteomes" id="UP000620147">
    <property type="component" value="Unassembled WGS sequence"/>
</dbReference>
<reference evidence="2 3" key="1">
    <citation type="submission" date="2020-06" db="EMBL/GenBank/DDBJ databases">
        <title>Characterization of fructooligosaccharide metabolism and fructooligosaccharide-degrading enzymes in human commensal butyrate producers.</title>
        <authorList>
            <person name="Tanno H."/>
            <person name="Fujii T."/>
            <person name="Hirano K."/>
            <person name="Maeno S."/>
            <person name="Tonozuka T."/>
            <person name="Sakamoto M."/>
            <person name="Ohkuma M."/>
            <person name="Tochio T."/>
            <person name="Endo A."/>
        </authorList>
    </citation>
    <scope>NUCLEOTIDE SEQUENCE [LARGE SCALE GENOMIC DNA]</scope>
    <source>
        <strain evidence="2 3">JCM 31056</strain>
    </source>
</reference>
<keyword evidence="1" id="KW-0472">Membrane</keyword>
<proteinExistence type="predicted"/>
<sequence>MNDRMEQEIRRTILRLQASMPEPRDRQTPVFTLLRIAAGEINGGLLLGLFAGALIFGLLSVRALSMPMLTIFCTAPMPMLLLFHRYVLASNQNMRELEATFPYSYPEMLAARSVVISCCMFGALVLLSVMLHVSASEAFLRLALCGAVPSIYLCALLLFLSASLRNSEGLSLLALVFWAALCFLVTVLPFDRLLQLCSTAAYAVLAAIGLILYGILVYNVQRRREHYDMAHIG</sequence>
<name>A0ABQ1E302_9FIRM</name>
<accession>A0ABQ1E302</accession>
<keyword evidence="3" id="KW-1185">Reference proteome</keyword>
<feature type="transmembrane region" description="Helical" evidence="1">
    <location>
        <begin position="202"/>
        <end position="220"/>
    </location>
</feature>
<evidence type="ECO:0000256" key="1">
    <source>
        <dbReference type="SAM" id="Phobius"/>
    </source>
</evidence>
<evidence type="ECO:0000313" key="3">
    <source>
        <dbReference type="Proteomes" id="UP000620147"/>
    </source>
</evidence>
<keyword evidence="1" id="KW-1133">Transmembrane helix</keyword>
<feature type="transmembrane region" description="Helical" evidence="1">
    <location>
        <begin position="44"/>
        <end position="63"/>
    </location>
</feature>
<feature type="transmembrane region" description="Helical" evidence="1">
    <location>
        <begin position="172"/>
        <end position="190"/>
    </location>
</feature>
<keyword evidence="1" id="KW-0812">Transmembrane</keyword>
<feature type="transmembrane region" description="Helical" evidence="1">
    <location>
        <begin position="109"/>
        <end position="133"/>
    </location>
</feature>
<evidence type="ECO:0000313" key="2">
    <source>
        <dbReference type="EMBL" id="GFO89349.1"/>
    </source>
</evidence>
<gene>
    <name evidence="2" type="ORF">BUFA31_25130</name>
</gene>
<feature type="transmembrane region" description="Helical" evidence="1">
    <location>
        <begin position="69"/>
        <end position="88"/>
    </location>
</feature>
<dbReference type="EMBL" id="BLYJ01000043">
    <property type="protein sequence ID" value="GFO89349.1"/>
    <property type="molecule type" value="Genomic_DNA"/>
</dbReference>
<feature type="transmembrane region" description="Helical" evidence="1">
    <location>
        <begin position="139"/>
        <end position="160"/>
    </location>
</feature>
<dbReference type="RefSeq" id="WP_118730088.1">
    <property type="nucleotide sequence ID" value="NZ_BLYJ01000043.1"/>
</dbReference>